<keyword evidence="4 5" id="KW-0472">Membrane</keyword>
<dbReference type="InterPro" id="IPR020846">
    <property type="entry name" value="MFS_dom"/>
</dbReference>
<evidence type="ECO:0000256" key="3">
    <source>
        <dbReference type="ARBA" id="ARBA00022989"/>
    </source>
</evidence>
<evidence type="ECO:0000259" key="6">
    <source>
        <dbReference type="PROSITE" id="PS50850"/>
    </source>
</evidence>
<dbReference type="Proteomes" id="UP001556631">
    <property type="component" value="Unassembled WGS sequence"/>
</dbReference>
<dbReference type="PROSITE" id="PS50850">
    <property type="entry name" value="MFS"/>
    <property type="match status" value="1"/>
</dbReference>
<accession>A0ABV3SZB4</accession>
<evidence type="ECO:0000256" key="5">
    <source>
        <dbReference type="SAM" id="Phobius"/>
    </source>
</evidence>
<feature type="transmembrane region" description="Helical" evidence="5">
    <location>
        <begin position="208"/>
        <end position="232"/>
    </location>
</feature>
<feature type="transmembrane region" description="Helical" evidence="5">
    <location>
        <begin position="244"/>
        <end position="268"/>
    </location>
</feature>
<feature type="transmembrane region" description="Helical" evidence="5">
    <location>
        <begin position="168"/>
        <end position="187"/>
    </location>
</feature>
<feature type="transmembrane region" description="Helical" evidence="5">
    <location>
        <begin position="135"/>
        <end position="156"/>
    </location>
</feature>
<evidence type="ECO:0000256" key="2">
    <source>
        <dbReference type="ARBA" id="ARBA00022692"/>
    </source>
</evidence>
<evidence type="ECO:0000313" key="8">
    <source>
        <dbReference type="Proteomes" id="UP001556631"/>
    </source>
</evidence>
<keyword evidence="8" id="KW-1185">Reference proteome</keyword>
<name>A0ABV3SZB4_9ACTN</name>
<evidence type="ECO:0000256" key="4">
    <source>
        <dbReference type="ARBA" id="ARBA00023136"/>
    </source>
</evidence>
<gene>
    <name evidence="7" type="ORF">AB3X52_11705</name>
</gene>
<evidence type="ECO:0000256" key="1">
    <source>
        <dbReference type="ARBA" id="ARBA00004651"/>
    </source>
</evidence>
<feature type="domain" description="Major facilitator superfamily (MFS) profile" evidence="6">
    <location>
        <begin position="7"/>
        <end position="387"/>
    </location>
</feature>
<keyword evidence="2 5" id="KW-0812">Transmembrane</keyword>
<dbReference type="InterPro" id="IPR011701">
    <property type="entry name" value="MFS"/>
</dbReference>
<organism evidence="7 8">
    <name type="scientific">Nocardioides eburneus</name>
    <dbReference type="NCBI Taxonomy" id="3231482"/>
    <lineage>
        <taxon>Bacteria</taxon>
        <taxon>Bacillati</taxon>
        <taxon>Actinomycetota</taxon>
        <taxon>Actinomycetes</taxon>
        <taxon>Propionibacteriales</taxon>
        <taxon>Nocardioidaceae</taxon>
        <taxon>Nocardioides</taxon>
    </lineage>
</organism>
<feature type="transmembrane region" description="Helical" evidence="5">
    <location>
        <begin position="44"/>
        <end position="65"/>
    </location>
</feature>
<dbReference type="RefSeq" id="WP_367994253.1">
    <property type="nucleotide sequence ID" value="NZ_JBFPJR010000018.1"/>
</dbReference>
<evidence type="ECO:0000313" key="7">
    <source>
        <dbReference type="EMBL" id="MEX0428285.1"/>
    </source>
</evidence>
<comment type="caution">
    <text evidence="7">The sequence shown here is derived from an EMBL/GenBank/DDBJ whole genome shotgun (WGS) entry which is preliminary data.</text>
</comment>
<proteinExistence type="predicted"/>
<dbReference type="PANTHER" id="PTHR23523:SF2">
    <property type="entry name" value="2-NITROIMIDAZOLE TRANSPORTER"/>
    <property type="match status" value="1"/>
</dbReference>
<reference evidence="7 8" key="1">
    <citation type="submission" date="2024-07" db="EMBL/GenBank/DDBJ databases">
        <authorList>
            <person name="Lee S."/>
            <person name="Kang M."/>
        </authorList>
    </citation>
    <scope>NUCLEOTIDE SEQUENCE [LARGE SCALE GENOMIC DNA]</scope>
    <source>
        <strain evidence="7 8">DS6</strain>
    </source>
</reference>
<feature type="transmembrane region" description="Helical" evidence="5">
    <location>
        <begin position="275"/>
        <end position="293"/>
    </location>
</feature>
<sequence>MNRRTTSAAFLLAGILLLALNLRPAAVSVGPVLPELRRGLTMSTGTAAVLTTLPVLAFAVFGALAPVISRLFGIHRATLLALFAIAIGLFSRALASDDAVFLGLSALALAGMAVANVLLPSLVKRHFPRGLGPVTALYSTVQAIGMTLALVLTVPIAHARGGWRTGLAVWGVLALVAALPWLGLVRHDHAAPPPVKRVRFIDVARTRLGLAMAGFFGLQALQSYAVFGWFATLWRDHGFSAGQAGLLVGLVAAVSVPLSLFVPAVAAWARDPRPIMAGVSCCFPLGYVGLLVAPHALAIPGALLLGVGTVSFPLALVLIGLRTRLPDVTAALSAVTQAGGYTLAVVGPLGFGLLHAATGGWTWPLVALALLGIPQLLLVLYVGRPGHVDDRLPASAATAP</sequence>
<dbReference type="SUPFAM" id="SSF103473">
    <property type="entry name" value="MFS general substrate transporter"/>
    <property type="match status" value="1"/>
</dbReference>
<feature type="transmembrane region" description="Helical" evidence="5">
    <location>
        <begin position="328"/>
        <end position="349"/>
    </location>
</feature>
<dbReference type="InterPro" id="IPR036259">
    <property type="entry name" value="MFS_trans_sf"/>
</dbReference>
<feature type="transmembrane region" description="Helical" evidence="5">
    <location>
        <begin position="77"/>
        <end position="95"/>
    </location>
</feature>
<dbReference type="PANTHER" id="PTHR23523">
    <property type="match status" value="1"/>
</dbReference>
<feature type="transmembrane region" description="Helical" evidence="5">
    <location>
        <begin position="299"/>
        <end position="321"/>
    </location>
</feature>
<feature type="transmembrane region" description="Helical" evidence="5">
    <location>
        <begin position="101"/>
        <end position="123"/>
    </location>
</feature>
<dbReference type="Gene3D" id="1.20.1250.20">
    <property type="entry name" value="MFS general substrate transporter like domains"/>
    <property type="match status" value="2"/>
</dbReference>
<dbReference type="Pfam" id="PF07690">
    <property type="entry name" value="MFS_1"/>
    <property type="match status" value="1"/>
</dbReference>
<feature type="transmembrane region" description="Helical" evidence="5">
    <location>
        <begin position="361"/>
        <end position="382"/>
    </location>
</feature>
<dbReference type="EMBL" id="JBFPJR010000018">
    <property type="protein sequence ID" value="MEX0428285.1"/>
    <property type="molecule type" value="Genomic_DNA"/>
</dbReference>
<protein>
    <submittedName>
        <fullName evidence="7">MFS transporter</fullName>
    </submittedName>
</protein>
<keyword evidence="3 5" id="KW-1133">Transmembrane helix</keyword>
<dbReference type="InterPro" id="IPR052524">
    <property type="entry name" value="MFS_Cyanate_Porter"/>
</dbReference>
<comment type="subcellular location">
    <subcellularLocation>
        <location evidence="1">Cell membrane</location>
        <topology evidence="1">Multi-pass membrane protein</topology>
    </subcellularLocation>
</comment>